<keyword evidence="8 16" id="KW-0812">Transmembrane</keyword>
<keyword evidence="9" id="KW-0496">Mitochondrion</keyword>
<dbReference type="GO" id="GO:0005829">
    <property type="term" value="C:cytosol"/>
    <property type="evidence" value="ECO:0007669"/>
    <property type="project" value="UniProtKB-SubCell"/>
</dbReference>
<proteinExistence type="inferred from homology"/>
<evidence type="ECO:0000256" key="13">
    <source>
        <dbReference type="ARBA" id="ARBA00023136"/>
    </source>
</evidence>
<feature type="repeat" description="Solcar" evidence="16">
    <location>
        <begin position="631"/>
        <end position="738"/>
    </location>
</feature>
<dbReference type="PANTHER" id="PTHR10602">
    <property type="entry name" value="EUKARYOTIC TRANSLATION INITIATION FACTOR 2 SUBUNIT 1"/>
    <property type="match status" value="1"/>
</dbReference>
<dbReference type="InterPro" id="IPR018108">
    <property type="entry name" value="MCP_transmembrane"/>
</dbReference>
<dbReference type="SUPFAM" id="SSF51306">
    <property type="entry name" value="LexA/Signal peptidase"/>
    <property type="match status" value="1"/>
</dbReference>
<dbReference type="PRINTS" id="PR00727">
    <property type="entry name" value="LEADERPTASE"/>
</dbReference>
<dbReference type="SUPFAM" id="SSF110993">
    <property type="entry name" value="eIF-2-alpha, C-terminal domain"/>
    <property type="match status" value="1"/>
</dbReference>
<comment type="similarity">
    <text evidence="3">Belongs to the eIF-2-alpha family.</text>
</comment>
<dbReference type="GO" id="GO:0004252">
    <property type="term" value="F:serine-type endopeptidase activity"/>
    <property type="evidence" value="ECO:0007669"/>
    <property type="project" value="InterPro"/>
</dbReference>
<dbReference type="InterPro" id="IPR019533">
    <property type="entry name" value="Peptidase_S26"/>
</dbReference>
<name>A0AAN6V6Y9_9PEZI</name>
<dbReference type="SUPFAM" id="SSF103506">
    <property type="entry name" value="Mitochondrial carrier"/>
    <property type="match status" value="1"/>
</dbReference>
<feature type="compositionally biased region" description="Polar residues" evidence="17">
    <location>
        <begin position="505"/>
        <end position="518"/>
    </location>
</feature>
<dbReference type="Gene3D" id="3.30.70.1130">
    <property type="entry name" value="EIF_2_alpha"/>
    <property type="match status" value="1"/>
</dbReference>
<evidence type="ECO:0000256" key="8">
    <source>
        <dbReference type="ARBA" id="ARBA00022692"/>
    </source>
</evidence>
<keyword evidence="13 16" id="KW-0472">Membrane</keyword>
<dbReference type="SMART" id="SM00316">
    <property type="entry name" value="S1"/>
    <property type="match status" value="1"/>
</dbReference>
<evidence type="ECO:0000256" key="9">
    <source>
        <dbReference type="ARBA" id="ARBA00022792"/>
    </source>
</evidence>
<dbReference type="EMBL" id="MU853565">
    <property type="protein sequence ID" value="KAK4145915.1"/>
    <property type="molecule type" value="Genomic_DNA"/>
</dbReference>
<feature type="domain" description="S1 motif" evidence="18">
    <location>
        <begin position="22"/>
        <end position="83"/>
    </location>
</feature>
<evidence type="ECO:0000256" key="1">
    <source>
        <dbReference type="ARBA" id="ARBA00004141"/>
    </source>
</evidence>
<reference evidence="19" key="1">
    <citation type="journal article" date="2023" name="Mol. Phylogenet. Evol.">
        <title>Genome-scale phylogeny and comparative genomics of the fungal order Sordariales.</title>
        <authorList>
            <person name="Hensen N."/>
            <person name="Bonometti L."/>
            <person name="Westerberg I."/>
            <person name="Brannstrom I.O."/>
            <person name="Guillou S."/>
            <person name="Cros-Aarteil S."/>
            <person name="Calhoun S."/>
            <person name="Haridas S."/>
            <person name="Kuo A."/>
            <person name="Mondo S."/>
            <person name="Pangilinan J."/>
            <person name="Riley R."/>
            <person name="LaButti K."/>
            <person name="Andreopoulos B."/>
            <person name="Lipzen A."/>
            <person name="Chen C."/>
            <person name="Yan M."/>
            <person name="Daum C."/>
            <person name="Ng V."/>
            <person name="Clum A."/>
            <person name="Steindorff A."/>
            <person name="Ohm R.A."/>
            <person name="Martin F."/>
            <person name="Silar P."/>
            <person name="Natvig D.O."/>
            <person name="Lalanne C."/>
            <person name="Gautier V."/>
            <person name="Ament-Velasquez S.L."/>
            <person name="Kruys A."/>
            <person name="Hutchinson M.I."/>
            <person name="Powell A.J."/>
            <person name="Barry K."/>
            <person name="Miller A.N."/>
            <person name="Grigoriev I.V."/>
            <person name="Debuchy R."/>
            <person name="Gladieux P."/>
            <person name="Hiltunen Thoren M."/>
            <person name="Johannesson H."/>
        </authorList>
    </citation>
    <scope>NUCLEOTIDE SEQUENCE</scope>
    <source>
        <strain evidence="19">CBS 141.50</strain>
    </source>
</reference>
<dbReference type="Pfam" id="PF07541">
    <property type="entry name" value="EIF_2_alpha"/>
    <property type="match status" value="1"/>
</dbReference>
<feature type="compositionally biased region" description="Basic and acidic residues" evidence="17">
    <location>
        <begin position="563"/>
        <end position="573"/>
    </location>
</feature>
<dbReference type="Pfam" id="PF00575">
    <property type="entry name" value="S1"/>
    <property type="match status" value="1"/>
</dbReference>
<dbReference type="InterPro" id="IPR024054">
    <property type="entry name" value="TIF2_asu_middle_sf"/>
</dbReference>
<evidence type="ECO:0000256" key="7">
    <source>
        <dbReference type="ARBA" id="ARBA00022553"/>
    </source>
</evidence>
<dbReference type="PROSITE" id="PS50126">
    <property type="entry name" value="S1"/>
    <property type="match status" value="1"/>
</dbReference>
<evidence type="ECO:0000313" key="19">
    <source>
        <dbReference type="EMBL" id="KAK4145915.1"/>
    </source>
</evidence>
<dbReference type="FunFam" id="1.10.150.190:FF:000002">
    <property type="entry name" value="Translation initiation factor 2, alpha subunit"/>
    <property type="match status" value="1"/>
</dbReference>
<comment type="caution">
    <text evidence="19">The sequence shown here is derived from an EMBL/GenBank/DDBJ whole genome shotgun (WGS) entry which is preliminary data.</text>
</comment>
<evidence type="ECO:0000256" key="15">
    <source>
        <dbReference type="PIRSR" id="PIRSR600223-1"/>
    </source>
</evidence>
<evidence type="ECO:0000256" key="17">
    <source>
        <dbReference type="SAM" id="MobiDB-lite"/>
    </source>
</evidence>
<dbReference type="Gene3D" id="2.10.109.10">
    <property type="entry name" value="Umud Fragment, subunit A"/>
    <property type="match status" value="1"/>
</dbReference>
<dbReference type="InterPro" id="IPR024055">
    <property type="entry name" value="TIF2_asu_C"/>
</dbReference>
<feature type="compositionally biased region" description="Low complexity" evidence="17">
    <location>
        <begin position="483"/>
        <end position="504"/>
    </location>
</feature>
<protein>
    <recommendedName>
        <fullName evidence="4">Eukaryotic translation initiation factor 2 subunit alpha</fullName>
    </recommendedName>
</protein>
<evidence type="ECO:0000313" key="20">
    <source>
        <dbReference type="Proteomes" id="UP001302676"/>
    </source>
</evidence>
<dbReference type="InterPro" id="IPR044126">
    <property type="entry name" value="S1_IF2_alpha"/>
</dbReference>
<dbReference type="CDD" id="cd04452">
    <property type="entry name" value="S1_IF2_alpha"/>
    <property type="match status" value="1"/>
</dbReference>
<dbReference type="GO" id="GO:0016020">
    <property type="term" value="C:membrane"/>
    <property type="evidence" value="ECO:0007669"/>
    <property type="project" value="UniProtKB-SubCell"/>
</dbReference>
<dbReference type="PANTHER" id="PTHR10602:SF0">
    <property type="entry name" value="EUKARYOTIC TRANSLATION INITIATION FACTOR 2 SUBUNIT 1"/>
    <property type="match status" value="1"/>
</dbReference>
<dbReference type="FunFam" id="2.40.50.140:FF:000015">
    <property type="entry name" value="Eukaryotic translation initiation factor 2 subunit alpha"/>
    <property type="match status" value="1"/>
</dbReference>
<evidence type="ECO:0000256" key="2">
    <source>
        <dbReference type="ARBA" id="ARBA00004514"/>
    </source>
</evidence>
<evidence type="ECO:0000256" key="11">
    <source>
        <dbReference type="ARBA" id="ARBA00022917"/>
    </source>
</evidence>
<sequence>MSLSNCRFYEEKYPEIDSFVMIADMGAYVKLLEYDNIDGMILLSELSRRRIRSIQKLIRVGRNEVVVVLRVDKEKGYIDLSKRRVSPEDIIRCEERYNKSKIVHSIMRHVAEKTQTPIEKLYETIGWPLNKKYGHSLDAFKLSITNPDVWADVQFPTDADADELKSYIGKKLTPQPTKVRADIEVTCFSYEGIDAIKTALRTAEARNTAETQVKCRLVSPPLYVLTNTCLDKNAGIARLEEAIVDVKTSIEAAGGNLVVKMAPKAVTESDDAELQALMEKRERENAEVSGDEREKMAARWASWGSTASKGNKPFPFLRQVTHYLIRYATWIPPLIWLNAYVAELTFIRGPSMYPFLNPHYNESLKRDLCLVWKLYAQEDLQRGMVVTFRNPYTPTTTTVKRIVGLPGDIVRTKPPYPYEHAVVPEGHLWVEGDGERSQDSNYYGPVSARLVTGKVAYILSPWERAGRVKWWEHPLRGGTAQDSPSTGSPSPSAPESSPLSSSSPNRLSARTGTSTGTDARTGAPVAAVPVPDLAGRHVDFAYTLSHAPLVETEQPRAQQHTMKPQDGEAEDTRPPYLHCTLAGGLGGSTGDMLMHSLDTVKTRQQGDPHIPPKYTSLGSSYVKIFRQEGLRRGLYGGWAPALAGSFPATCFFFGSYEYSKRQMLDYGVQPHLAYLLAGRYNNPHFNSGYNYRGMTDAVRTIVRTEGISALFHGYGATLWRDLPFSALQFMFYEQNLSWAQQWVGGRDVGWQLELLTGAAAGGLAGSMTCPLDVVKTRLQTQIDPRTITTNTSLAPTPTPTATEPPNTATTKDGHTKSTSSSEAAKLQKRLISTSSPSTHTPKPGAVTLQTSSMITGLRLIYKSEGIGGWFRGVGPRAGWAAIQSGCMLFLYQAILRRLDMFMPMERRDLV</sequence>
<organism evidence="19 20">
    <name type="scientific">Dichotomopilus funicola</name>
    <dbReference type="NCBI Taxonomy" id="1934379"/>
    <lineage>
        <taxon>Eukaryota</taxon>
        <taxon>Fungi</taxon>
        <taxon>Dikarya</taxon>
        <taxon>Ascomycota</taxon>
        <taxon>Pezizomycotina</taxon>
        <taxon>Sordariomycetes</taxon>
        <taxon>Sordariomycetidae</taxon>
        <taxon>Sordariales</taxon>
        <taxon>Chaetomiaceae</taxon>
        <taxon>Dichotomopilus</taxon>
    </lineage>
</organism>
<dbReference type="GO" id="GO:0033290">
    <property type="term" value="C:eukaryotic 48S preinitiation complex"/>
    <property type="evidence" value="ECO:0007669"/>
    <property type="project" value="TreeGrafter"/>
</dbReference>
<evidence type="ECO:0000256" key="14">
    <source>
        <dbReference type="ARBA" id="ARBA00060206"/>
    </source>
</evidence>
<evidence type="ECO:0000256" key="3">
    <source>
        <dbReference type="ARBA" id="ARBA00007223"/>
    </source>
</evidence>
<dbReference type="SUPFAM" id="SSF50249">
    <property type="entry name" value="Nucleic acid-binding proteins"/>
    <property type="match status" value="1"/>
</dbReference>
<feature type="region of interest" description="Disordered" evidence="17">
    <location>
        <begin position="549"/>
        <end position="573"/>
    </location>
</feature>
<comment type="subcellular location">
    <subcellularLocation>
        <location evidence="2">Cytoplasm</location>
        <location evidence="2">Cytosol</location>
    </subcellularLocation>
    <subcellularLocation>
        <location evidence="1">Membrane</location>
        <topology evidence="1">Multi-pass membrane protein</topology>
    </subcellularLocation>
</comment>
<keyword evidence="7" id="KW-0597">Phosphoprotein</keyword>
<evidence type="ECO:0000256" key="6">
    <source>
        <dbReference type="ARBA" id="ARBA00022540"/>
    </source>
</evidence>
<dbReference type="AlphaFoldDB" id="A0AAN6V6Y9"/>
<keyword evidence="20" id="KW-1185">Reference proteome</keyword>
<dbReference type="CDD" id="cd06530">
    <property type="entry name" value="S26_SPase_I"/>
    <property type="match status" value="1"/>
</dbReference>
<feature type="repeat" description="Solcar" evidence="16">
    <location>
        <begin position="748"/>
        <end position="897"/>
    </location>
</feature>
<keyword evidence="11" id="KW-0648">Protein biosynthesis</keyword>
<comment type="function">
    <text evidence="14">eIF-2 functions in the early steps of protein synthesis by forming a ternary complex with GTP and initiator tRNA. This complex binds to a 40S ribosomal subunit, followed by mRNA binding to form a 43S pre-initiation complex. Junction of the 60S ribosomal subunit to form the 80S initiation complex is preceded by hydrolysis of the GTP bound to eIF-2 and release of an eIF-2-GDP binary complex. In order for eIF-2 to recycle and catalyze another round of initiation, the GDP bound to eIF-2 must exchange with GTP by way of a reaction catalyzed by eIF2B.</text>
</comment>
<dbReference type="InterPro" id="IPR012340">
    <property type="entry name" value="NA-bd_OB-fold"/>
</dbReference>
<keyword evidence="9" id="KW-0999">Mitochondrion inner membrane</keyword>
<accession>A0AAN6V6Y9</accession>
<dbReference type="FunFam" id="3.30.70.1130:FF:000001">
    <property type="entry name" value="Eukaryotic translation initiation factor 2 subunit 1"/>
    <property type="match status" value="1"/>
</dbReference>
<dbReference type="InterPro" id="IPR003029">
    <property type="entry name" value="S1_domain"/>
</dbReference>
<dbReference type="SUPFAM" id="SSF116742">
    <property type="entry name" value="eIF2alpha middle domain-like"/>
    <property type="match status" value="1"/>
</dbReference>
<evidence type="ECO:0000256" key="5">
    <source>
        <dbReference type="ARBA" id="ARBA00022490"/>
    </source>
</evidence>
<keyword evidence="12" id="KW-1133">Transmembrane helix</keyword>
<keyword evidence="6" id="KW-0396">Initiation factor</keyword>
<feature type="region of interest" description="Disordered" evidence="17">
    <location>
        <begin position="475"/>
        <end position="524"/>
    </location>
</feature>
<dbReference type="RefSeq" id="XP_062639286.1">
    <property type="nucleotide sequence ID" value="XM_062783186.1"/>
</dbReference>
<feature type="compositionally biased region" description="Low complexity" evidence="17">
    <location>
        <begin position="786"/>
        <end position="810"/>
    </location>
</feature>
<dbReference type="GO" id="GO:0043022">
    <property type="term" value="F:ribosome binding"/>
    <property type="evidence" value="ECO:0007669"/>
    <property type="project" value="TreeGrafter"/>
</dbReference>
<dbReference type="Gene3D" id="1.50.40.10">
    <property type="entry name" value="Mitochondrial carrier domain"/>
    <property type="match status" value="2"/>
</dbReference>
<evidence type="ECO:0000256" key="12">
    <source>
        <dbReference type="ARBA" id="ARBA00022989"/>
    </source>
</evidence>
<dbReference type="Pfam" id="PF00153">
    <property type="entry name" value="Mito_carr"/>
    <property type="match status" value="4"/>
</dbReference>
<evidence type="ECO:0000256" key="16">
    <source>
        <dbReference type="PROSITE-ProRule" id="PRU00282"/>
    </source>
</evidence>
<dbReference type="PROSITE" id="PS50920">
    <property type="entry name" value="SOLCAR"/>
    <property type="match status" value="2"/>
</dbReference>
<feature type="compositionally biased region" description="Low complexity" evidence="17">
    <location>
        <begin position="832"/>
        <end position="843"/>
    </location>
</feature>
<dbReference type="Proteomes" id="UP001302676">
    <property type="component" value="Unassembled WGS sequence"/>
</dbReference>
<dbReference type="InterPro" id="IPR011488">
    <property type="entry name" value="TIF_2_asu"/>
</dbReference>
<dbReference type="Pfam" id="PF10502">
    <property type="entry name" value="Peptidase_S26"/>
    <property type="match status" value="1"/>
</dbReference>
<evidence type="ECO:0000259" key="18">
    <source>
        <dbReference type="PROSITE" id="PS50126"/>
    </source>
</evidence>
<feature type="active site" evidence="15">
    <location>
        <position position="400"/>
    </location>
</feature>
<feature type="active site" evidence="15">
    <location>
        <position position="351"/>
    </location>
</feature>
<gene>
    <name evidence="19" type="ORF">C8A04DRAFT_35479</name>
</gene>
<dbReference type="Gene3D" id="2.40.50.140">
    <property type="entry name" value="Nucleic acid-binding proteins"/>
    <property type="match status" value="1"/>
</dbReference>
<dbReference type="GO" id="GO:0003743">
    <property type="term" value="F:translation initiation factor activity"/>
    <property type="evidence" value="ECO:0007669"/>
    <property type="project" value="UniProtKB-KW"/>
</dbReference>
<feature type="region of interest" description="Disordered" evidence="17">
    <location>
        <begin position="784"/>
        <end position="845"/>
    </location>
</feature>
<dbReference type="Gene3D" id="1.10.150.190">
    <property type="entry name" value="Translation initiation factor 2, subunit 1, domain 2"/>
    <property type="match status" value="1"/>
</dbReference>
<dbReference type="GeneID" id="87819799"/>
<keyword evidence="5" id="KW-0963">Cytoplasm</keyword>
<dbReference type="InterPro" id="IPR000223">
    <property type="entry name" value="Pept_S26A_signal_pept_1"/>
</dbReference>
<evidence type="ECO:0000256" key="4">
    <source>
        <dbReference type="ARBA" id="ARBA00020409"/>
    </source>
</evidence>
<dbReference type="GO" id="GO:0006465">
    <property type="term" value="P:signal peptide processing"/>
    <property type="evidence" value="ECO:0007669"/>
    <property type="project" value="InterPro"/>
</dbReference>
<keyword evidence="10" id="KW-0694">RNA-binding</keyword>
<dbReference type="InterPro" id="IPR036286">
    <property type="entry name" value="LexA/Signal_pep-like_sf"/>
</dbReference>
<dbReference type="InterPro" id="IPR023395">
    <property type="entry name" value="MCP_dom_sf"/>
</dbReference>
<dbReference type="GO" id="GO:0005850">
    <property type="term" value="C:eukaryotic translation initiation factor 2 complex"/>
    <property type="evidence" value="ECO:0007669"/>
    <property type="project" value="TreeGrafter"/>
</dbReference>
<evidence type="ECO:0000256" key="10">
    <source>
        <dbReference type="ARBA" id="ARBA00022884"/>
    </source>
</evidence>
<dbReference type="GO" id="GO:0003723">
    <property type="term" value="F:RNA binding"/>
    <property type="evidence" value="ECO:0007669"/>
    <property type="project" value="UniProtKB-KW"/>
</dbReference>
<reference evidence="19" key="2">
    <citation type="submission" date="2023-05" db="EMBL/GenBank/DDBJ databases">
        <authorList>
            <consortium name="Lawrence Berkeley National Laboratory"/>
            <person name="Steindorff A."/>
            <person name="Hensen N."/>
            <person name="Bonometti L."/>
            <person name="Westerberg I."/>
            <person name="Brannstrom I.O."/>
            <person name="Guillou S."/>
            <person name="Cros-Aarteil S."/>
            <person name="Calhoun S."/>
            <person name="Haridas S."/>
            <person name="Kuo A."/>
            <person name="Mondo S."/>
            <person name="Pangilinan J."/>
            <person name="Riley R."/>
            <person name="Labutti K."/>
            <person name="Andreopoulos B."/>
            <person name="Lipzen A."/>
            <person name="Chen C."/>
            <person name="Yanf M."/>
            <person name="Daum C."/>
            <person name="Ng V."/>
            <person name="Clum A."/>
            <person name="Ohm R."/>
            <person name="Martin F."/>
            <person name="Silar P."/>
            <person name="Natvig D."/>
            <person name="Lalanne C."/>
            <person name="Gautier V."/>
            <person name="Ament-Velasquez S.L."/>
            <person name="Kruys A."/>
            <person name="Hutchinson M.I."/>
            <person name="Powell A.J."/>
            <person name="Barry K."/>
            <person name="Miller A.N."/>
            <person name="Grigoriev I.V."/>
            <person name="Debuchy R."/>
            <person name="Gladieux P."/>
            <person name="Thoren M.H."/>
            <person name="Johannesson H."/>
        </authorList>
    </citation>
    <scope>NUCLEOTIDE SEQUENCE</scope>
    <source>
        <strain evidence="19">CBS 141.50</strain>
    </source>
</reference>